<feature type="transmembrane region" description="Helical" evidence="2">
    <location>
        <begin position="370"/>
        <end position="393"/>
    </location>
</feature>
<organism evidence="4 5">
    <name type="scientific">Immersiella caudata</name>
    <dbReference type="NCBI Taxonomy" id="314043"/>
    <lineage>
        <taxon>Eukaryota</taxon>
        <taxon>Fungi</taxon>
        <taxon>Dikarya</taxon>
        <taxon>Ascomycota</taxon>
        <taxon>Pezizomycotina</taxon>
        <taxon>Sordariomycetes</taxon>
        <taxon>Sordariomycetidae</taxon>
        <taxon>Sordariales</taxon>
        <taxon>Lasiosphaeriaceae</taxon>
        <taxon>Immersiella</taxon>
    </lineage>
</organism>
<feature type="region of interest" description="Disordered" evidence="1">
    <location>
        <begin position="1"/>
        <end position="22"/>
    </location>
</feature>
<feature type="transmembrane region" description="Helical" evidence="2">
    <location>
        <begin position="469"/>
        <end position="490"/>
    </location>
</feature>
<proteinExistence type="predicted"/>
<evidence type="ECO:0000259" key="3">
    <source>
        <dbReference type="Pfam" id="PF20163"/>
    </source>
</evidence>
<comment type="caution">
    <text evidence="4">The sequence shown here is derived from an EMBL/GenBank/DDBJ whole genome shotgun (WGS) entry which is preliminary data.</text>
</comment>
<dbReference type="EMBL" id="JAULSU010000007">
    <property type="protein sequence ID" value="KAK0611889.1"/>
    <property type="molecule type" value="Genomic_DNA"/>
</dbReference>
<feature type="domain" description="DUF6536" evidence="3">
    <location>
        <begin position="31"/>
        <end position="191"/>
    </location>
</feature>
<keyword evidence="2" id="KW-0472">Membrane</keyword>
<dbReference type="InterPro" id="IPR046623">
    <property type="entry name" value="DUF6536"/>
</dbReference>
<name>A0AA39W4K5_9PEZI</name>
<feature type="transmembrane region" description="Helical" evidence="2">
    <location>
        <begin position="92"/>
        <end position="113"/>
    </location>
</feature>
<sequence>MDFNVTAPLDVDESSRRPQPPRQSWRKLVGWRRAAAYLLAFTLILTLLILSCLFVSVYGLAESPGAISDGSGASTTTILFEGDCKASTQYNFWAHLVINFVASGILASSNFFMQALVAPTRAEVDRAHAKGKALEIGVQSWRNLFHVALRNKILWVALSLSTIPLHLTLNSAVLESRASTDFLLMMASEPYLTGAPWNGTVASLLQKDSSSPPRLRQIQKSLVEEPARWERMNIEDCYARYNDLSRSMSERRDVVMVLRLDTSDSSNSIGTYGWSVNGTAENSLWYFRGYQRTDYWIYQSLTPQGAWQRKSSRFGRDEARETNGDIEFDASAYTVQNKASKYPPELHNMKAEYCMSELWTAPCRVEVDNALLTTVTILCVAKCILCIIVLVTAPRSTPLITPGDAIESFITQPDPSTAGMCTFNCGDFDQKQRQWGEVAAFRWVPGARPWGQTKLKISRRSIFSVPKGIWVWSYLLIGGSLITASVFVGISMREQSIHESDFGHAPTNAQMQQHHVNLASTTNQVVLANTPQLILSMCYFAYNGLFTRILSEWEWARFSTAYTTLRVTHRKGQQRSTYRLQLPYRWSLPLLAVSALLHWLYSNSLYITIFEGFHWPGDNFSLNRGLAYSSKSILISFVISISVAIAPLILGSVKIPGNMPMARNSSAVISAACHAVPIPPSHGASFDALDKPLLQARSPVASDTEYKGASGEQDGLWEMATGLLRWGVVSPGWPGRVYSDGEPGHLAFGSPQQDVQDPVYGSFYAGKKDI</sequence>
<evidence type="ECO:0000256" key="1">
    <source>
        <dbReference type="SAM" id="MobiDB-lite"/>
    </source>
</evidence>
<keyword evidence="2" id="KW-0812">Transmembrane</keyword>
<dbReference type="AlphaFoldDB" id="A0AA39W4K5"/>
<feature type="transmembrane region" description="Helical" evidence="2">
    <location>
        <begin position="34"/>
        <end position="61"/>
    </location>
</feature>
<dbReference type="Pfam" id="PF20163">
    <property type="entry name" value="DUF6536"/>
    <property type="match status" value="1"/>
</dbReference>
<dbReference type="Proteomes" id="UP001175000">
    <property type="component" value="Unassembled WGS sequence"/>
</dbReference>
<gene>
    <name evidence="4" type="ORF">B0T14DRAFT_531224</name>
</gene>
<protein>
    <recommendedName>
        <fullName evidence="3">DUF6536 domain-containing protein</fullName>
    </recommendedName>
</protein>
<reference evidence="4" key="1">
    <citation type="submission" date="2023-06" db="EMBL/GenBank/DDBJ databases">
        <title>Genome-scale phylogeny and comparative genomics of the fungal order Sordariales.</title>
        <authorList>
            <consortium name="Lawrence Berkeley National Laboratory"/>
            <person name="Hensen N."/>
            <person name="Bonometti L."/>
            <person name="Westerberg I."/>
            <person name="Brannstrom I.O."/>
            <person name="Guillou S."/>
            <person name="Cros-Aarteil S."/>
            <person name="Calhoun S."/>
            <person name="Haridas S."/>
            <person name="Kuo A."/>
            <person name="Mondo S."/>
            <person name="Pangilinan J."/>
            <person name="Riley R."/>
            <person name="Labutti K."/>
            <person name="Andreopoulos B."/>
            <person name="Lipzen A."/>
            <person name="Chen C."/>
            <person name="Yanf M."/>
            <person name="Daum C."/>
            <person name="Ng V."/>
            <person name="Clum A."/>
            <person name="Steindorff A."/>
            <person name="Ohm R."/>
            <person name="Martin F."/>
            <person name="Silar P."/>
            <person name="Natvig D."/>
            <person name="Lalanne C."/>
            <person name="Gautier V."/>
            <person name="Ament-Velasquez S.L."/>
            <person name="Kruys A."/>
            <person name="Hutchinson M.I."/>
            <person name="Powell A.J."/>
            <person name="Barry K."/>
            <person name="Miller A.N."/>
            <person name="Grigoriev I.V."/>
            <person name="Debuchy R."/>
            <person name="Gladieux P."/>
            <person name="Thoren M.H."/>
            <person name="Johannesson H."/>
        </authorList>
    </citation>
    <scope>NUCLEOTIDE SEQUENCE</scope>
    <source>
        <strain evidence="4">CBS 606.72</strain>
    </source>
</reference>
<feature type="transmembrane region" description="Helical" evidence="2">
    <location>
        <begin position="633"/>
        <end position="653"/>
    </location>
</feature>
<evidence type="ECO:0000313" key="4">
    <source>
        <dbReference type="EMBL" id="KAK0611889.1"/>
    </source>
</evidence>
<keyword evidence="5" id="KW-1185">Reference proteome</keyword>
<evidence type="ECO:0000256" key="2">
    <source>
        <dbReference type="SAM" id="Phobius"/>
    </source>
</evidence>
<dbReference type="PANTHER" id="PTHR35395:SF1">
    <property type="entry name" value="DUF6536 DOMAIN-CONTAINING PROTEIN"/>
    <property type="match status" value="1"/>
</dbReference>
<feature type="transmembrane region" description="Helical" evidence="2">
    <location>
        <begin position="588"/>
        <end position="613"/>
    </location>
</feature>
<dbReference type="PANTHER" id="PTHR35395">
    <property type="entry name" value="DUF6536 DOMAIN-CONTAINING PROTEIN"/>
    <property type="match status" value="1"/>
</dbReference>
<evidence type="ECO:0000313" key="5">
    <source>
        <dbReference type="Proteomes" id="UP001175000"/>
    </source>
</evidence>
<keyword evidence="2" id="KW-1133">Transmembrane helix</keyword>
<accession>A0AA39W4K5</accession>